<dbReference type="RefSeq" id="WP_093373965.1">
    <property type="nucleotide sequence ID" value="NZ_FOQA01000020.1"/>
</dbReference>
<protein>
    <submittedName>
        <fullName evidence="2">Pimeloyl-ACP methyl ester carboxylesterase</fullName>
    </submittedName>
</protein>
<reference evidence="3" key="1">
    <citation type="submission" date="2016-10" db="EMBL/GenBank/DDBJ databases">
        <authorList>
            <person name="Varghese N."/>
            <person name="Submissions S."/>
        </authorList>
    </citation>
    <scope>NUCLEOTIDE SEQUENCE [LARGE SCALE GENOMIC DNA]</scope>
    <source>
        <strain evidence="3">Z-7934</strain>
    </source>
</reference>
<organism evidence="2 3">
    <name type="scientific">Tindallia magadiensis</name>
    <dbReference type="NCBI Taxonomy" id="69895"/>
    <lineage>
        <taxon>Bacteria</taxon>
        <taxon>Bacillati</taxon>
        <taxon>Bacillota</taxon>
        <taxon>Clostridia</taxon>
        <taxon>Peptostreptococcales</taxon>
        <taxon>Tindalliaceae</taxon>
        <taxon>Tindallia</taxon>
    </lineage>
</organism>
<dbReference type="EMBL" id="FOQA01000020">
    <property type="protein sequence ID" value="SFI41918.1"/>
    <property type="molecule type" value="Genomic_DNA"/>
</dbReference>
<dbReference type="Gene3D" id="3.40.50.1820">
    <property type="entry name" value="alpha/beta hydrolase"/>
    <property type="match status" value="1"/>
</dbReference>
<accession>A0A1I3I1M5</accession>
<dbReference type="SUPFAM" id="SSF53474">
    <property type="entry name" value="alpha/beta-Hydrolases"/>
    <property type="match status" value="1"/>
</dbReference>
<dbReference type="AlphaFoldDB" id="A0A1I3I1M5"/>
<evidence type="ECO:0000313" key="3">
    <source>
        <dbReference type="Proteomes" id="UP000199287"/>
    </source>
</evidence>
<keyword evidence="3" id="KW-1185">Reference proteome</keyword>
<dbReference type="InterPro" id="IPR029058">
    <property type="entry name" value="AB_hydrolase_fold"/>
</dbReference>
<dbReference type="Pfam" id="PF00561">
    <property type="entry name" value="Abhydrolase_1"/>
    <property type="match status" value="1"/>
</dbReference>
<feature type="domain" description="AB hydrolase-1" evidence="1">
    <location>
        <begin position="33"/>
        <end position="260"/>
    </location>
</feature>
<dbReference type="Proteomes" id="UP000199287">
    <property type="component" value="Unassembled WGS sequence"/>
</dbReference>
<dbReference type="STRING" id="69895.SAMN05192551_1204"/>
<name>A0A1I3I1M5_9FIRM</name>
<dbReference type="PANTHER" id="PTHR43329">
    <property type="entry name" value="EPOXIDE HYDROLASE"/>
    <property type="match status" value="1"/>
</dbReference>
<dbReference type="InterPro" id="IPR000073">
    <property type="entry name" value="AB_hydrolase_1"/>
</dbReference>
<evidence type="ECO:0000259" key="1">
    <source>
        <dbReference type="Pfam" id="PF00561"/>
    </source>
</evidence>
<gene>
    <name evidence="2" type="ORF">SAMN05192551_1204</name>
</gene>
<proteinExistence type="predicted"/>
<evidence type="ECO:0000313" key="2">
    <source>
        <dbReference type="EMBL" id="SFI41918.1"/>
    </source>
</evidence>
<sequence>MNKVSKEKSVPGNLINVNGHKVHIYATGRGTPTVILVSGASTPSPYTDYYPVYKEISKIARTIVYERPGYGWSEIANTPRTTEQITKELHLLLEKIKENGPYIFVAHSYGALEVIKFAQEYSNEVAGIVLIDGVNPKCLLQRNDFITWTNIAQYFGKILRLTNIIKLLDFINPYIKMCESLPDKLKEINKVMIYNNLCSKNMSEEVKLMIKSSKSVIKGGNIGDIPLLILTSQAFNDEIKKWKETQRELKEWSRNSKQIIVGDPQDSSKIRQHYMHWYKPKVLNDIILEFIRQIQQKQI</sequence>